<dbReference type="InterPro" id="IPR036390">
    <property type="entry name" value="WH_DNA-bd_sf"/>
</dbReference>
<keyword evidence="6" id="KW-1185">Reference proteome</keyword>
<dbReference type="Gene3D" id="1.10.10.10">
    <property type="entry name" value="Winged helix-like DNA-binding domain superfamily/Winged helix DNA-binding domain"/>
    <property type="match status" value="1"/>
</dbReference>
<evidence type="ECO:0000259" key="4">
    <source>
        <dbReference type="PROSITE" id="PS50995"/>
    </source>
</evidence>
<evidence type="ECO:0000256" key="1">
    <source>
        <dbReference type="ARBA" id="ARBA00023015"/>
    </source>
</evidence>
<dbReference type="EMBL" id="RBIL01000001">
    <property type="protein sequence ID" value="RKQ93262.1"/>
    <property type="molecule type" value="Genomic_DNA"/>
</dbReference>
<organism evidence="5 6">
    <name type="scientific">Solirubrobacter pauli</name>
    <dbReference type="NCBI Taxonomy" id="166793"/>
    <lineage>
        <taxon>Bacteria</taxon>
        <taxon>Bacillati</taxon>
        <taxon>Actinomycetota</taxon>
        <taxon>Thermoleophilia</taxon>
        <taxon>Solirubrobacterales</taxon>
        <taxon>Solirubrobacteraceae</taxon>
        <taxon>Solirubrobacter</taxon>
    </lineage>
</organism>
<keyword evidence="2 5" id="KW-0238">DNA-binding</keyword>
<dbReference type="PANTHER" id="PTHR33164:SF64">
    <property type="entry name" value="TRANSCRIPTIONAL REGULATOR SLYA"/>
    <property type="match status" value="1"/>
</dbReference>
<dbReference type="InterPro" id="IPR036388">
    <property type="entry name" value="WH-like_DNA-bd_sf"/>
</dbReference>
<dbReference type="AlphaFoldDB" id="A0A660LDX8"/>
<feature type="domain" description="HTH marR-type" evidence="4">
    <location>
        <begin position="3"/>
        <end position="134"/>
    </location>
</feature>
<proteinExistence type="predicted"/>
<dbReference type="PROSITE" id="PS50995">
    <property type="entry name" value="HTH_MARR_2"/>
    <property type="match status" value="1"/>
</dbReference>
<dbReference type="InterPro" id="IPR000835">
    <property type="entry name" value="HTH_MarR-typ"/>
</dbReference>
<keyword evidence="3" id="KW-0804">Transcription</keyword>
<comment type="caution">
    <text evidence="5">The sequence shown here is derived from an EMBL/GenBank/DDBJ whole genome shotgun (WGS) entry which is preliminary data.</text>
</comment>
<dbReference type="SMART" id="SM00347">
    <property type="entry name" value="HTH_MARR"/>
    <property type="match status" value="1"/>
</dbReference>
<dbReference type="RefSeq" id="WP_121251225.1">
    <property type="nucleotide sequence ID" value="NZ_RBIL01000001.1"/>
</dbReference>
<dbReference type="PANTHER" id="PTHR33164">
    <property type="entry name" value="TRANSCRIPTIONAL REGULATOR, MARR FAMILY"/>
    <property type="match status" value="1"/>
</dbReference>
<dbReference type="PRINTS" id="PR00598">
    <property type="entry name" value="HTHMARR"/>
</dbReference>
<sequence length="134" mass="14678">MEREDLGALLARAARRIFEAERPLLDAHGVTMWAYAALSLLARGSAPTQLALAEAMGYDKSRLIKILDDLEAEGLITRRPDATDRRAKVVDLTAEGRAKLAAVQADIRAMEAEVLAELSTRERETLLAVLPRLA</sequence>
<name>A0A660LDX8_9ACTN</name>
<protein>
    <submittedName>
        <fullName evidence="5">DNA-binding MarR family transcriptional regulator</fullName>
    </submittedName>
</protein>
<dbReference type="Proteomes" id="UP000278962">
    <property type="component" value="Unassembled WGS sequence"/>
</dbReference>
<evidence type="ECO:0000256" key="3">
    <source>
        <dbReference type="ARBA" id="ARBA00023163"/>
    </source>
</evidence>
<dbReference type="Pfam" id="PF12802">
    <property type="entry name" value="MarR_2"/>
    <property type="match status" value="1"/>
</dbReference>
<evidence type="ECO:0000313" key="5">
    <source>
        <dbReference type="EMBL" id="RKQ93262.1"/>
    </source>
</evidence>
<evidence type="ECO:0000313" key="6">
    <source>
        <dbReference type="Proteomes" id="UP000278962"/>
    </source>
</evidence>
<reference evidence="5 6" key="1">
    <citation type="submission" date="2018-10" db="EMBL/GenBank/DDBJ databases">
        <title>Genomic Encyclopedia of Archaeal and Bacterial Type Strains, Phase II (KMG-II): from individual species to whole genera.</title>
        <authorList>
            <person name="Goeker M."/>
        </authorList>
    </citation>
    <scope>NUCLEOTIDE SEQUENCE [LARGE SCALE GENOMIC DNA]</scope>
    <source>
        <strain evidence="5 6">DSM 14954</strain>
    </source>
</reference>
<gene>
    <name evidence="5" type="ORF">C8N24_3123</name>
</gene>
<dbReference type="GO" id="GO:0003700">
    <property type="term" value="F:DNA-binding transcription factor activity"/>
    <property type="evidence" value="ECO:0007669"/>
    <property type="project" value="InterPro"/>
</dbReference>
<dbReference type="OrthoDB" id="5148120at2"/>
<accession>A0A660LDX8</accession>
<dbReference type="GO" id="GO:0003677">
    <property type="term" value="F:DNA binding"/>
    <property type="evidence" value="ECO:0007669"/>
    <property type="project" value="UniProtKB-KW"/>
</dbReference>
<dbReference type="InterPro" id="IPR039422">
    <property type="entry name" value="MarR/SlyA-like"/>
</dbReference>
<dbReference type="GO" id="GO:0006950">
    <property type="term" value="P:response to stress"/>
    <property type="evidence" value="ECO:0007669"/>
    <property type="project" value="TreeGrafter"/>
</dbReference>
<keyword evidence="1" id="KW-0805">Transcription regulation</keyword>
<dbReference type="SUPFAM" id="SSF46785">
    <property type="entry name" value="Winged helix' DNA-binding domain"/>
    <property type="match status" value="1"/>
</dbReference>
<evidence type="ECO:0000256" key="2">
    <source>
        <dbReference type="ARBA" id="ARBA00023125"/>
    </source>
</evidence>